<reference evidence="2 3" key="1">
    <citation type="submission" date="2018-02" db="EMBL/GenBank/DDBJ databases">
        <title>The complete genome of two Bacillus pumilus strains from Cuatro Cienegas, Coahuila, Mexico.</title>
        <authorList>
            <person name="Zarza E."/>
            <person name="Alcaraz L.D."/>
            <person name="Aguilar-Salinas B."/>
            <person name="Islas A."/>
            <person name="Olmedo-Alvarez G."/>
        </authorList>
    </citation>
    <scope>NUCLEOTIDE SEQUENCE [LARGE SCALE GENOMIC DNA]</scope>
    <source>
        <strain evidence="2 3">145</strain>
    </source>
</reference>
<keyword evidence="1" id="KW-0812">Transmembrane</keyword>
<evidence type="ECO:0000313" key="2">
    <source>
        <dbReference type="EMBL" id="AVM22808.1"/>
    </source>
</evidence>
<protein>
    <submittedName>
        <fullName evidence="2">Uncharacterized protein</fullName>
    </submittedName>
</protein>
<keyword evidence="1" id="KW-1133">Transmembrane helix</keyword>
<organism evidence="2 3">
    <name type="scientific">Bacillus pumilus</name>
    <name type="common">Bacillus mesentericus</name>
    <dbReference type="NCBI Taxonomy" id="1408"/>
    <lineage>
        <taxon>Bacteria</taxon>
        <taxon>Bacillati</taxon>
        <taxon>Bacillota</taxon>
        <taxon>Bacilli</taxon>
        <taxon>Bacillales</taxon>
        <taxon>Bacillaceae</taxon>
        <taxon>Bacillus</taxon>
    </lineage>
</organism>
<dbReference type="Proteomes" id="UP000264960">
    <property type="component" value="Chromosome"/>
</dbReference>
<evidence type="ECO:0000313" key="3">
    <source>
        <dbReference type="Proteomes" id="UP000264960"/>
    </source>
</evidence>
<feature type="transmembrane region" description="Helical" evidence="1">
    <location>
        <begin position="96"/>
        <end position="114"/>
    </location>
</feature>
<keyword evidence="1" id="KW-0472">Membrane</keyword>
<dbReference type="RefSeq" id="WP_148961143.1">
    <property type="nucleotide sequence ID" value="NZ_JBNILF010000008.1"/>
</dbReference>
<proteinExistence type="predicted"/>
<evidence type="ECO:0000256" key="1">
    <source>
        <dbReference type="SAM" id="Phobius"/>
    </source>
</evidence>
<accession>A0AAD0HK79</accession>
<feature type="transmembrane region" description="Helical" evidence="1">
    <location>
        <begin position="7"/>
        <end position="31"/>
    </location>
</feature>
<dbReference type="EMBL" id="CP027116">
    <property type="protein sequence ID" value="AVM22808.1"/>
    <property type="molecule type" value="Genomic_DNA"/>
</dbReference>
<sequence length="122" mass="14244">MRSHQPFLNMFMTLFISSFFLGLFVCFYPPIQGEPAFLLFYIPIFFVYYFVFAAPLQLLFSLQPKAFHPLYLAAYLLIAMVVMLFVIDGIDSSASVPIVMMSSLIYWIFDSLFYQRTLKKNT</sequence>
<dbReference type="AlphaFoldDB" id="A0AAD0HK79"/>
<dbReference type="InterPro" id="IPR031374">
    <property type="entry name" value="UPF0715"/>
</dbReference>
<feature type="transmembrane region" description="Helical" evidence="1">
    <location>
        <begin position="37"/>
        <end position="60"/>
    </location>
</feature>
<dbReference type="Pfam" id="PF17094">
    <property type="entry name" value="UPF0715"/>
    <property type="match status" value="1"/>
</dbReference>
<feature type="transmembrane region" description="Helical" evidence="1">
    <location>
        <begin position="72"/>
        <end position="90"/>
    </location>
</feature>
<name>A0AAD0HK79_BACPU</name>
<gene>
    <name evidence="2" type="ORF">C5695_02700</name>
</gene>